<keyword evidence="5 6" id="KW-0413">Isomerase</keyword>
<comment type="similarity">
    <text evidence="5">Belongs to the dTDP-4-dehydrorhamnose 3,5-epimerase family.</text>
</comment>
<evidence type="ECO:0000313" key="6">
    <source>
        <dbReference type="EMBL" id="MBW8268570.1"/>
    </source>
</evidence>
<evidence type="ECO:0000256" key="4">
    <source>
        <dbReference type="ARBA" id="ARBA00019595"/>
    </source>
</evidence>
<accession>A0ABS7F1C3</accession>
<proteinExistence type="inferred from homology"/>
<dbReference type="PANTHER" id="PTHR21047">
    <property type="entry name" value="DTDP-6-DEOXY-D-GLUCOSE-3,5 EPIMERASE"/>
    <property type="match status" value="1"/>
</dbReference>
<organism evidence="6 7">
    <name type="scientific">Caldovatus aquaticus</name>
    <dbReference type="NCBI Taxonomy" id="2865671"/>
    <lineage>
        <taxon>Bacteria</taxon>
        <taxon>Pseudomonadati</taxon>
        <taxon>Pseudomonadota</taxon>
        <taxon>Alphaproteobacteria</taxon>
        <taxon>Acetobacterales</taxon>
        <taxon>Roseomonadaceae</taxon>
        <taxon>Caldovatus</taxon>
    </lineage>
</organism>
<gene>
    <name evidence="6" type="primary">rfbC</name>
    <name evidence="6" type="ORF">K1J50_03625</name>
</gene>
<evidence type="ECO:0000313" key="7">
    <source>
        <dbReference type="Proteomes" id="UP001519924"/>
    </source>
</evidence>
<protein>
    <recommendedName>
        <fullName evidence="4 5">dTDP-4-dehydrorhamnose 3,5-epimerase</fullName>
        <ecNumber evidence="3 5">5.1.3.13</ecNumber>
    </recommendedName>
    <alternativeName>
        <fullName evidence="5">Thymidine diphospho-4-keto-rhamnose 3,5-epimerase</fullName>
    </alternativeName>
</protein>
<dbReference type="SUPFAM" id="SSF51182">
    <property type="entry name" value="RmlC-like cupins"/>
    <property type="match status" value="1"/>
</dbReference>
<dbReference type="RefSeq" id="WP_220116078.1">
    <property type="nucleotide sequence ID" value="NZ_JAHZUY010000005.1"/>
</dbReference>
<dbReference type="InterPro" id="IPR000888">
    <property type="entry name" value="RmlC-like"/>
</dbReference>
<evidence type="ECO:0000256" key="3">
    <source>
        <dbReference type="ARBA" id="ARBA00012098"/>
    </source>
</evidence>
<comment type="function">
    <text evidence="2 5">Catalyzes the epimerization of the C3' and C5'positions of dTDP-6-deoxy-D-xylo-4-hexulose, forming dTDP-6-deoxy-L-lyxo-4-hexulose.</text>
</comment>
<keyword evidence="7" id="KW-1185">Reference proteome</keyword>
<dbReference type="InterPro" id="IPR014710">
    <property type="entry name" value="RmlC-like_jellyroll"/>
</dbReference>
<dbReference type="InterPro" id="IPR011051">
    <property type="entry name" value="RmlC_Cupin_sf"/>
</dbReference>
<dbReference type="EC" id="5.1.3.13" evidence="3 5"/>
<evidence type="ECO:0000256" key="2">
    <source>
        <dbReference type="ARBA" id="ARBA00001997"/>
    </source>
</evidence>
<comment type="caution">
    <text evidence="6">The sequence shown here is derived from an EMBL/GenBank/DDBJ whole genome shotgun (WGS) entry which is preliminary data.</text>
</comment>
<dbReference type="Proteomes" id="UP001519924">
    <property type="component" value="Unassembled WGS sequence"/>
</dbReference>
<dbReference type="Gene3D" id="2.60.120.10">
    <property type="entry name" value="Jelly Rolls"/>
    <property type="match status" value="1"/>
</dbReference>
<comment type="pathway">
    <text evidence="5">Carbohydrate biosynthesis; dTDP-L-rhamnose biosynthesis.</text>
</comment>
<dbReference type="EMBL" id="JAHZUY010000005">
    <property type="protein sequence ID" value="MBW8268570.1"/>
    <property type="molecule type" value="Genomic_DNA"/>
</dbReference>
<dbReference type="CDD" id="cd00438">
    <property type="entry name" value="cupin_RmlC"/>
    <property type="match status" value="1"/>
</dbReference>
<name>A0ABS7F1C3_9PROT</name>
<reference evidence="6 7" key="1">
    <citation type="submission" date="2021-08" db="EMBL/GenBank/DDBJ databases">
        <title>Caldovatus sediminis gen. nov., sp. nov., a moderately thermophilic bacterium isolated from a hot spring.</title>
        <authorList>
            <person name="Hu C.-J."/>
            <person name="Li W.-J."/>
            <person name="Xian W.-D."/>
        </authorList>
    </citation>
    <scope>NUCLEOTIDE SEQUENCE [LARGE SCALE GENOMIC DNA]</scope>
    <source>
        <strain evidence="6 7">SYSU G05006</strain>
    </source>
</reference>
<comment type="subunit">
    <text evidence="5">Homodimer.</text>
</comment>
<dbReference type="Pfam" id="PF00908">
    <property type="entry name" value="dTDP_sugar_isom"/>
    <property type="match status" value="1"/>
</dbReference>
<comment type="catalytic activity">
    <reaction evidence="1 5">
        <text>dTDP-4-dehydro-6-deoxy-alpha-D-glucose = dTDP-4-dehydro-beta-L-rhamnose</text>
        <dbReference type="Rhea" id="RHEA:16969"/>
        <dbReference type="ChEBI" id="CHEBI:57649"/>
        <dbReference type="ChEBI" id="CHEBI:62830"/>
        <dbReference type="EC" id="5.1.3.13"/>
    </reaction>
</comment>
<evidence type="ECO:0000256" key="1">
    <source>
        <dbReference type="ARBA" id="ARBA00001298"/>
    </source>
</evidence>
<dbReference type="GO" id="GO:0008830">
    <property type="term" value="F:dTDP-4-dehydrorhamnose 3,5-epimerase activity"/>
    <property type="evidence" value="ECO:0007669"/>
    <property type="project" value="UniProtKB-EC"/>
</dbReference>
<evidence type="ECO:0000256" key="5">
    <source>
        <dbReference type="RuleBase" id="RU364069"/>
    </source>
</evidence>
<dbReference type="PANTHER" id="PTHR21047:SF2">
    <property type="entry name" value="THYMIDINE DIPHOSPHO-4-KETO-RHAMNOSE 3,5-EPIMERASE"/>
    <property type="match status" value="1"/>
</dbReference>
<sequence>MKVERLAIPDLLLIEPRRHADARGFFSEVYSRQALAEFGLDVEFVQDNHSLSRQVGVVRGLHFQIPPAAQGKLVRVVRGAVLDVAVDLRHGSPTFGRHVAVVLSAENWRQIWIPRGFAHGFCTLEPDTEVIYKVDAYYDRAADAGLLWNDPALGIAWPVSAEAAILSEKDRAAPRLAELPRYFTYPG</sequence>
<dbReference type="NCBIfam" id="TIGR01221">
    <property type="entry name" value="rmlC"/>
    <property type="match status" value="1"/>
</dbReference>